<name>A0A0H5QLR2_9EUKA</name>
<organism evidence="1">
    <name type="scientific">Spongospora subterranea</name>
    <dbReference type="NCBI Taxonomy" id="70186"/>
    <lineage>
        <taxon>Eukaryota</taxon>
        <taxon>Sar</taxon>
        <taxon>Rhizaria</taxon>
        <taxon>Endomyxa</taxon>
        <taxon>Phytomyxea</taxon>
        <taxon>Plasmodiophorida</taxon>
        <taxon>Plasmodiophoridae</taxon>
        <taxon>Spongospora</taxon>
    </lineage>
</organism>
<protein>
    <submittedName>
        <fullName evidence="1">Uncharacterized protein</fullName>
    </submittedName>
</protein>
<proteinExistence type="predicted"/>
<dbReference type="AlphaFoldDB" id="A0A0H5QLR2"/>
<dbReference type="EMBL" id="HACM01002105">
    <property type="protein sequence ID" value="CRZ02547.1"/>
    <property type="molecule type" value="Transcribed_RNA"/>
</dbReference>
<sequence>MTVFTDSSSATTQVDLTKMGFSPFTSGAVWSWRPYTQCHMSVPSEPFRLIGITRKFPRWIQVMYAQLEVTMILVCSLAQHVQIMAPIRRIPDNAVVMLTGHSLIAGNVPAPFK</sequence>
<accession>A0A0H5QLR2</accession>
<reference evidence="1" key="1">
    <citation type="submission" date="2015-04" db="EMBL/GenBank/DDBJ databases">
        <title>The genome sequence of the plant pathogenic Rhizarian Plasmodiophora brassicae reveals insights in its biotrophic life cycle and the origin of chitin synthesis.</title>
        <authorList>
            <person name="Schwelm A."/>
            <person name="Fogelqvist J."/>
            <person name="Knaust A."/>
            <person name="Julke S."/>
            <person name="Lilja T."/>
            <person name="Dhandapani V."/>
            <person name="Bonilla-Rosso G."/>
            <person name="Karlsson M."/>
            <person name="Shevchenko A."/>
            <person name="Choi S.R."/>
            <person name="Kim H.G."/>
            <person name="Park J.Y."/>
            <person name="Lim Y.P."/>
            <person name="Ludwig-Muller J."/>
            <person name="Dixelius C."/>
        </authorList>
    </citation>
    <scope>NUCLEOTIDE SEQUENCE</scope>
    <source>
        <tissue evidence="1">Potato root galls</tissue>
    </source>
</reference>
<evidence type="ECO:0000313" key="1">
    <source>
        <dbReference type="EMBL" id="CRZ02547.1"/>
    </source>
</evidence>
<dbReference type="EMBL" id="HACM01002103">
    <property type="protein sequence ID" value="CRZ02545.1"/>
    <property type="molecule type" value="Transcribed_RNA"/>
</dbReference>